<proteinExistence type="predicted"/>
<feature type="coiled-coil region" evidence="1">
    <location>
        <begin position="331"/>
        <end position="466"/>
    </location>
</feature>
<dbReference type="AlphaFoldDB" id="A0A8G8CTQ6"/>
<organism evidence="2 3">
    <name type="scientific">Escherichia coli</name>
    <dbReference type="NCBI Taxonomy" id="562"/>
    <lineage>
        <taxon>Bacteria</taxon>
        <taxon>Pseudomonadati</taxon>
        <taxon>Pseudomonadota</taxon>
        <taxon>Gammaproteobacteria</taxon>
        <taxon>Enterobacterales</taxon>
        <taxon>Enterobacteriaceae</taxon>
        <taxon>Escherichia</taxon>
    </lineage>
</organism>
<keyword evidence="1" id="KW-0175">Coiled coil</keyword>
<dbReference type="Proteomes" id="UP000523197">
    <property type="component" value="Unassembled WGS sequence"/>
</dbReference>
<dbReference type="EMBL" id="JABFNF010000001">
    <property type="protein sequence ID" value="MBA1884707.1"/>
    <property type="molecule type" value="Genomic_DNA"/>
</dbReference>
<protein>
    <recommendedName>
        <fullName evidence="4">KfiB protein</fullName>
    </recommendedName>
</protein>
<dbReference type="Gene3D" id="3.40.50.300">
    <property type="entry name" value="P-loop containing nucleotide triphosphate hydrolases"/>
    <property type="match status" value="1"/>
</dbReference>
<evidence type="ECO:0008006" key="4">
    <source>
        <dbReference type="Google" id="ProtNLM"/>
    </source>
</evidence>
<evidence type="ECO:0000313" key="2">
    <source>
        <dbReference type="EMBL" id="MBA1884707.1"/>
    </source>
</evidence>
<comment type="caution">
    <text evidence="2">The sequence shown here is derived from an EMBL/GenBank/DDBJ whole genome shotgun (WGS) entry which is preliminary data.</text>
</comment>
<dbReference type="RefSeq" id="WP_001080083.1">
    <property type="nucleotide sequence ID" value="NZ_BFMI01000145.1"/>
</dbReference>
<sequence>MNRIVVVGHPNSKFEEVEDILRQRGMAYPKSSRRENLTPSDITTTICNAYQVHPLEDIENESELHPLQISPVWNSLVLDLMLNNIDQLFWGWSDPNLIFLLNYWLDLDDKLMFVLVYDKPQSVLIDRKNETYVDERNIERKINNWNAYNSALLRFFLRNKKRCILVSSEQIKRNAEDCIQQIQDLLELPSLSSTLIEKNTDIINSSQTNELSCQLPVIHQDIINISGIDSRVVRTAFSNEITENYLLKHLLEYYPASQQLYAELQSVANLPSQSFIQEIHPTKAFENFMQQQDVSYKLITALHKAYKNINNDTQLILSEKNKEQSLVLSQLYEAQEDLESFYLNKKNLEKELKIKECHLEDKERLVKEKEKERNCLEIKLGELEKEFKATLKTLQERESQIKLSQRSIHELQSKLSSLNATEQKAKELRSGISRLEEENKSLISQLHRAQDELEKYYYDNQKLKQQLPVPLYGAAQRIKNELGYKLGAVMIKHSHSLFGWLGMPWALCSEAKKYRNQKKDIVHNNEPPIYAYNDAFEAERVKKHLSYRLGQTLLKNIKSPLGWIKLPFALAQNVREFRLERGE</sequence>
<reference evidence="2 3" key="1">
    <citation type="submission" date="2020-05" db="EMBL/GenBank/DDBJ databases">
        <title>Epidemiological investigations into extended-spectrum beta-lactam resistant Escherichia coli ST457 carried by Australian Silver gulls identified clonal lineages that cause ExPEC disease.</title>
        <authorList>
            <person name="Nesporova K."/>
            <person name="Wyrsch E.R."/>
            <person name="Valcek A."/>
            <person name="Bitar I."/>
            <person name="Chaw K."/>
            <person name="Harris P."/>
            <person name="Hrabak J."/>
            <person name="Djordjevic S.P."/>
            <person name="Dolejska M."/>
        </authorList>
    </citation>
    <scope>NUCLEOTIDE SEQUENCE [LARGE SCALE GENOMIC DNA]</scope>
    <source>
        <strain evidence="2 3">CE1966</strain>
    </source>
</reference>
<gene>
    <name evidence="2" type="ORF">HLX92_00840</name>
</gene>
<evidence type="ECO:0000256" key="1">
    <source>
        <dbReference type="SAM" id="Coils"/>
    </source>
</evidence>
<dbReference type="SUPFAM" id="SSF52540">
    <property type="entry name" value="P-loop containing nucleoside triphosphate hydrolases"/>
    <property type="match status" value="1"/>
</dbReference>
<accession>A0A8G8CTQ6</accession>
<name>A0A8G8CTQ6_ECOLX</name>
<dbReference type="InterPro" id="IPR027417">
    <property type="entry name" value="P-loop_NTPase"/>
</dbReference>
<evidence type="ECO:0000313" key="3">
    <source>
        <dbReference type="Proteomes" id="UP000523197"/>
    </source>
</evidence>